<gene>
    <name evidence="2" type="ORF">PLEPLA_LOCUS32142</name>
</gene>
<feature type="region of interest" description="Disordered" evidence="1">
    <location>
        <begin position="1"/>
        <end position="40"/>
    </location>
</feature>
<reference evidence="2" key="1">
    <citation type="submission" date="2020-03" db="EMBL/GenBank/DDBJ databases">
        <authorList>
            <person name="Weist P."/>
        </authorList>
    </citation>
    <scope>NUCLEOTIDE SEQUENCE</scope>
</reference>
<dbReference type="AlphaFoldDB" id="A0A9N7V7X3"/>
<dbReference type="Proteomes" id="UP001153269">
    <property type="component" value="Unassembled WGS sequence"/>
</dbReference>
<evidence type="ECO:0000256" key="1">
    <source>
        <dbReference type="SAM" id="MobiDB-lite"/>
    </source>
</evidence>
<sequence>MALLTGHETRRDTECKVEEAGEGERGRIEEGELQNSHGHSTKFSCRTTFWFRTRAKLQRCLLAPSPHCDSTDPFNKTTSALPPHFSFKPLRDRHGERKRKGDEEERETRVVVVPCPLLSLFLPEMLVSCPLL</sequence>
<organism evidence="2 3">
    <name type="scientific">Pleuronectes platessa</name>
    <name type="common">European plaice</name>
    <dbReference type="NCBI Taxonomy" id="8262"/>
    <lineage>
        <taxon>Eukaryota</taxon>
        <taxon>Metazoa</taxon>
        <taxon>Chordata</taxon>
        <taxon>Craniata</taxon>
        <taxon>Vertebrata</taxon>
        <taxon>Euteleostomi</taxon>
        <taxon>Actinopterygii</taxon>
        <taxon>Neopterygii</taxon>
        <taxon>Teleostei</taxon>
        <taxon>Neoteleostei</taxon>
        <taxon>Acanthomorphata</taxon>
        <taxon>Carangaria</taxon>
        <taxon>Pleuronectiformes</taxon>
        <taxon>Pleuronectoidei</taxon>
        <taxon>Pleuronectidae</taxon>
        <taxon>Pleuronectes</taxon>
    </lineage>
</organism>
<dbReference type="EMBL" id="CADEAL010003358">
    <property type="protein sequence ID" value="CAB1444426.1"/>
    <property type="molecule type" value="Genomic_DNA"/>
</dbReference>
<feature type="region of interest" description="Disordered" evidence="1">
    <location>
        <begin position="71"/>
        <end position="106"/>
    </location>
</feature>
<proteinExistence type="predicted"/>
<evidence type="ECO:0000313" key="2">
    <source>
        <dbReference type="EMBL" id="CAB1444426.1"/>
    </source>
</evidence>
<keyword evidence="3" id="KW-1185">Reference proteome</keyword>
<feature type="compositionally biased region" description="Basic and acidic residues" evidence="1">
    <location>
        <begin position="89"/>
        <end position="106"/>
    </location>
</feature>
<comment type="caution">
    <text evidence="2">The sequence shown here is derived from an EMBL/GenBank/DDBJ whole genome shotgun (WGS) entry which is preliminary data.</text>
</comment>
<evidence type="ECO:0000313" key="3">
    <source>
        <dbReference type="Proteomes" id="UP001153269"/>
    </source>
</evidence>
<accession>A0A9N7V7X3</accession>
<protein>
    <submittedName>
        <fullName evidence="2">Uncharacterized protein</fullName>
    </submittedName>
</protein>
<name>A0A9N7V7X3_PLEPL</name>
<feature type="compositionally biased region" description="Basic and acidic residues" evidence="1">
    <location>
        <begin position="7"/>
        <end position="30"/>
    </location>
</feature>